<dbReference type="SUPFAM" id="SSF53223">
    <property type="entry name" value="Aminoacid dehydrogenase-like, N-terminal domain"/>
    <property type="match status" value="1"/>
</dbReference>
<proteinExistence type="inferred from homology"/>
<comment type="caution">
    <text evidence="6">The sequence shown here is derived from an EMBL/GenBank/DDBJ whole genome shotgun (WGS) entry which is preliminary data.</text>
</comment>
<dbReference type="InterPro" id="IPR046346">
    <property type="entry name" value="Aminoacid_DH-like_N_sf"/>
</dbReference>
<evidence type="ECO:0000256" key="1">
    <source>
        <dbReference type="ARBA" id="ARBA00006382"/>
    </source>
</evidence>
<reference evidence="6 7" key="1">
    <citation type="submission" date="2021-02" db="EMBL/GenBank/DDBJ databases">
        <title>Variation within the Batrachochytrium salamandrivorans European outbreak.</title>
        <authorList>
            <person name="Kelly M."/>
            <person name="Pasmans F."/>
            <person name="Shea T.P."/>
            <person name="Munoz J.F."/>
            <person name="Carranza S."/>
            <person name="Cuomo C.A."/>
            <person name="Martel A."/>
        </authorList>
    </citation>
    <scope>NUCLEOTIDE SEQUENCE [LARGE SCALE GENOMIC DNA]</scope>
    <source>
        <strain evidence="6 7">AMFP18/2</strain>
    </source>
</reference>
<dbReference type="PRINTS" id="PR00082">
    <property type="entry name" value="GLFDHDRGNASE"/>
</dbReference>
<dbReference type="InterPro" id="IPR006095">
    <property type="entry name" value="Glu/Leu/Phe/Val/Trp_DH"/>
</dbReference>
<dbReference type="Pfam" id="PF02812">
    <property type="entry name" value="ELFV_dehydrog_N"/>
    <property type="match status" value="1"/>
</dbReference>
<evidence type="ECO:0000313" key="6">
    <source>
        <dbReference type="EMBL" id="KAH6586191.1"/>
    </source>
</evidence>
<dbReference type="Gene3D" id="3.40.50.10860">
    <property type="entry name" value="Leucine Dehydrogenase, chain A, domain 1"/>
    <property type="match status" value="1"/>
</dbReference>
<organism evidence="6 7">
    <name type="scientific">Batrachochytrium salamandrivorans</name>
    <dbReference type="NCBI Taxonomy" id="1357716"/>
    <lineage>
        <taxon>Eukaryota</taxon>
        <taxon>Fungi</taxon>
        <taxon>Fungi incertae sedis</taxon>
        <taxon>Chytridiomycota</taxon>
        <taxon>Chytridiomycota incertae sedis</taxon>
        <taxon>Chytridiomycetes</taxon>
        <taxon>Rhizophydiales</taxon>
        <taxon>Rhizophydiales incertae sedis</taxon>
        <taxon>Batrachochytrium</taxon>
    </lineage>
</organism>
<dbReference type="SUPFAM" id="SSF51735">
    <property type="entry name" value="NAD(P)-binding Rossmann-fold domains"/>
    <property type="match status" value="1"/>
</dbReference>
<evidence type="ECO:0000259" key="5">
    <source>
        <dbReference type="SMART" id="SM00839"/>
    </source>
</evidence>
<evidence type="ECO:0000256" key="4">
    <source>
        <dbReference type="RuleBase" id="RU004417"/>
    </source>
</evidence>
<dbReference type="PANTHER" id="PTHR42722:SF1">
    <property type="entry name" value="VALINE DEHYDROGENASE"/>
    <property type="match status" value="1"/>
</dbReference>
<dbReference type="InterPro" id="IPR036291">
    <property type="entry name" value="NAD(P)-bd_dom_sf"/>
</dbReference>
<dbReference type="Proteomes" id="UP001648503">
    <property type="component" value="Unassembled WGS sequence"/>
</dbReference>
<accession>A0ABQ8ET81</accession>
<evidence type="ECO:0000313" key="7">
    <source>
        <dbReference type="Proteomes" id="UP001648503"/>
    </source>
</evidence>
<protein>
    <recommendedName>
        <fullName evidence="5">Glutamate/phenylalanine/leucine/valine/L-tryptophan dehydrogenase C-terminal domain-containing protein</fullName>
    </recommendedName>
</protein>
<name>A0ABQ8ET81_9FUNG</name>
<keyword evidence="7" id="KW-1185">Reference proteome</keyword>
<dbReference type="PANTHER" id="PTHR42722">
    <property type="entry name" value="LEUCINE DEHYDROGENASE"/>
    <property type="match status" value="1"/>
</dbReference>
<dbReference type="Pfam" id="PF00208">
    <property type="entry name" value="ELFV_dehydrog"/>
    <property type="match status" value="1"/>
</dbReference>
<keyword evidence="2 4" id="KW-0560">Oxidoreductase</keyword>
<comment type="similarity">
    <text evidence="1 4">Belongs to the Glu/Leu/Phe/Val dehydrogenases family.</text>
</comment>
<dbReference type="InterPro" id="IPR006097">
    <property type="entry name" value="Glu/Leu/Phe/Val/Trp_DH_dimer"/>
</dbReference>
<sequence length="442" mass="48256">MHRQPPSILALTPTAFVLLLKKSKVSSLHFATVNGKLIASHAFLQPIADFFQEESDDYDTHEGFFLQIGARSGVLQSAFVHRTCRGPAAGGVRNWLYDNMEQFFRDGLRLSKGMTHKNALAGIWWGGGKGVMARNTGSGLMPGESAESRRIVYEEYGTFMSSLHGCYVTAEDVGTNVNDMAAIFSKTRHTTCIPAELGGSGNPSIPTARGVLRGIEAAFASNKKNIVGSTIAVQGAGHVGMPLIQFLFEIGVGKVIASDVDAHRAADIRKMFSSKNFELCIVEKSDNSILFLDVDAVAPCATGGVLNSTTIPKIKAKIVCGAANNQLRDISKDDRLLAQHGITYLPDFLVNRMGIVNCCDEHMGVLDEDPKLEEHLGNEWDNAIFNLSLRVLKQAKDTGKTTQQIAIDLAEKRSMETNPLYGHRGVKIIKWLIGSNEWKHKL</sequence>
<dbReference type="EMBL" id="JAFCIX010000575">
    <property type="protein sequence ID" value="KAH6586191.1"/>
    <property type="molecule type" value="Genomic_DNA"/>
</dbReference>
<dbReference type="InterPro" id="IPR006096">
    <property type="entry name" value="Glu/Leu/Phe/Val/Trp_DH_C"/>
</dbReference>
<keyword evidence="3" id="KW-0520">NAD</keyword>
<dbReference type="InterPro" id="IPR016211">
    <property type="entry name" value="Glu/Phe/Leu/Val/Trp_DH_bac/arc"/>
</dbReference>
<evidence type="ECO:0000256" key="3">
    <source>
        <dbReference type="ARBA" id="ARBA00023027"/>
    </source>
</evidence>
<feature type="domain" description="Glutamate/phenylalanine/leucine/valine/L-tryptophan dehydrogenase C-terminal" evidence="5">
    <location>
        <begin position="201"/>
        <end position="422"/>
    </location>
</feature>
<dbReference type="Gene3D" id="3.40.50.720">
    <property type="entry name" value="NAD(P)-binding Rossmann-like Domain"/>
    <property type="match status" value="1"/>
</dbReference>
<evidence type="ECO:0000256" key="2">
    <source>
        <dbReference type="ARBA" id="ARBA00023002"/>
    </source>
</evidence>
<dbReference type="SMART" id="SM00839">
    <property type="entry name" value="ELFV_dehydrog"/>
    <property type="match status" value="1"/>
</dbReference>
<gene>
    <name evidence="6" type="ORF">BASA50_000656</name>
</gene>